<comment type="caution">
    <text evidence="3">The sequence shown here is derived from an EMBL/GenBank/DDBJ whole genome shotgun (WGS) entry which is preliminary data.</text>
</comment>
<dbReference type="InterPro" id="IPR036165">
    <property type="entry name" value="YefM-like_sf"/>
</dbReference>
<name>A0A1F7Y579_9BACT</name>
<comment type="similarity">
    <text evidence="1 2">Belongs to the phD/YefM antitoxin family.</text>
</comment>
<gene>
    <name evidence="3" type="ORF">A2714_05415</name>
</gene>
<proteinExistence type="inferred from homology"/>
<evidence type="ECO:0000313" key="4">
    <source>
        <dbReference type="Proteomes" id="UP000178419"/>
    </source>
</evidence>
<dbReference type="EMBL" id="MGGE01000009">
    <property type="protein sequence ID" value="OGM21705.1"/>
    <property type="molecule type" value="Genomic_DNA"/>
</dbReference>
<accession>A0A1F7Y579</accession>
<evidence type="ECO:0000256" key="1">
    <source>
        <dbReference type="ARBA" id="ARBA00009981"/>
    </source>
</evidence>
<protein>
    <recommendedName>
        <fullName evidence="2">Antitoxin</fullName>
    </recommendedName>
</protein>
<dbReference type="InterPro" id="IPR006442">
    <property type="entry name" value="Antitoxin_Phd/YefM"/>
</dbReference>
<dbReference type="Proteomes" id="UP000178419">
    <property type="component" value="Unassembled WGS sequence"/>
</dbReference>
<dbReference type="SUPFAM" id="SSF143120">
    <property type="entry name" value="YefM-like"/>
    <property type="match status" value="1"/>
</dbReference>
<comment type="function">
    <text evidence="2">Antitoxin component of a type II toxin-antitoxin (TA) system.</text>
</comment>
<evidence type="ECO:0000313" key="3">
    <source>
        <dbReference type="EMBL" id="OGM21705.1"/>
    </source>
</evidence>
<dbReference type="AlphaFoldDB" id="A0A1F7Y579"/>
<organism evidence="3 4">
    <name type="scientific">Candidatus Woesebacteria bacterium RIFCSPHIGHO2_01_FULL_38_9</name>
    <dbReference type="NCBI Taxonomy" id="1802492"/>
    <lineage>
        <taxon>Bacteria</taxon>
        <taxon>Candidatus Woeseibacteriota</taxon>
    </lineage>
</organism>
<dbReference type="Pfam" id="PF02604">
    <property type="entry name" value="PhdYeFM_antitox"/>
    <property type="match status" value="1"/>
</dbReference>
<evidence type="ECO:0000256" key="2">
    <source>
        <dbReference type="RuleBase" id="RU362080"/>
    </source>
</evidence>
<reference evidence="3 4" key="1">
    <citation type="journal article" date="2016" name="Nat. Commun.">
        <title>Thousands of microbial genomes shed light on interconnected biogeochemical processes in an aquifer system.</title>
        <authorList>
            <person name="Anantharaman K."/>
            <person name="Brown C.T."/>
            <person name="Hug L.A."/>
            <person name="Sharon I."/>
            <person name="Castelle C.J."/>
            <person name="Probst A.J."/>
            <person name="Thomas B.C."/>
            <person name="Singh A."/>
            <person name="Wilkins M.J."/>
            <person name="Karaoz U."/>
            <person name="Brodie E.L."/>
            <person name="Williams K.H."/>
            <person name="Hubbard S.S."/>
            <person name="Banfield J.F."/>
        </authorList>
    </citation>
    <scope>NUCLEOTIDE SEQUENCE [LARGE SCALE GENOMIC DNA]</scope>
</reference>
<sequence>MPQITVSKSQFKPKALEYFRLVEKKKKTLVITHNKKPIAKIIPYEEENDEEILKQLRGTVTYYKNPTQPVGVEDWEVLKK</sequence>